<dbReference type="GO" id="GO:0005634">
    <property type="term" value="C:nucleus"/>
    <property type="evidence" value="ECO:0007669"/>
    <property type="project" value="TreeGrafter"/>
</dbReference>
<organism evidence="1 2">
    <name type="scientific">Handroanthus impetiginosus</name>
    <dbReference type="NCBI Taxonomy" id="429701"/>
    <lineage>
        <taxon>Eukaryota</taxon>
        <taxon>Viridiplantae</taxon>
        <taxon>Streptophyta</taxon>
        <taxon>Embryophyta</taxon>
        <taxon>Tracheophyta</taxon>
        <taxon>Spermatophyta</taxon>
        <taxon>Magnoliopsida</taxon>
        <taxon>eudicotyledons</taxon>
        <taxon>Gunneridae</taxon>
        <taxon>Pentapetalae</taxon>
        <taxon>asterids</taxon>
        <taxon>lamiids</taxon>
        <taxon>Lamiales</taxon>
        <taxon>Bignoniaceae</taxon>
        <taxon>Crescentiina</taxon>
        <taxon>Tabebuia alliance</taxon>
        <taxon>Handroanthus</taxon>
    </lineage>
</organism>
<dbReference type="Gene3D" id="3.90.1410.10">
    <property type="entry name" value="set domain protein methyltransferase, domain 1"/>
    <property type="match status" value="1"/>
</dbReference>
<name>A0A2G9H5T8_9LAMI</name>
<evidence type="ECO:0008006" key="3">
    <source>
        <dbReference type="Google" id="ProtNLM"/>
    </source>
</evidence>
<proteinExistence type="predicted"/>
<dbReference type="InterPro" id="IPR046341">
    <property type="entry name" value="SET_dom_sf"/>
</dbReference>
<gene>
    <name evidence="1" type="ORF">CDL12_14506</name>
</gene>
<evidence type="ECO:0000313" key="2">
    <source>
        <dbReference type="Proteomes" id="UP000231279"/>
    </source>
</evidence>
<protein>
    <recommendedName>
        <fullName evidence="3">SET domain-containing protein</fullName>
    </recommendedName>
</protein>
<dbReference type="PANTHER" id="PTHR13271">
    <property type="entry name" value="UNCHARACTERIZED PUTATIVE METHYLTRANSFERASE"/>
    <property type="match status" value="1"/>
</dbReference>
<dbReference type="PANTHER" id="PTHR13271:SF34">
    <property type="entry name" value="N-LYSINE METHYLTRANSFERASE SETD6"/>
    <property type="match status" value="1"/>
</dbReference>
<dbReference type="GO" id="GO:0016279">
    <property type="term" value="F:protein-lysine N-methyltransferase activity"/>
    <property type="evidence" value="ECO:0007669"/>
    <property type="project" value="TreeGrafter"/>
</dbReference>
<dbReference type="OrthoDB" id="441812at2759"/>
<dbReference type="STRING" id="429701.A0A2G9H5T8"/>
<dbReference type="SUPFAM" id="SSF82199">
    <property type="entry name" value="SET domain"/>
    <property type="match status" value="1"/>
</dbReference>
<comment type="caution">
    <text evidence="1">The sequence shown here is derived from an EMBL/GenBank/DDBJ whole genome shotgun (WGS) entry which is preliminary data.</text>
</comment>
<keyword evidence="2" id="KW-1185">Reference proteome</keyword>
<reference evidence="2" key="1">
    <citation type="journal article" date="2018" name="Gigascience">
        <title>Genome assembly of the Pink Ipe (Handroanthus impetiginosus, Bignoniaceae), a highly valued, ecologically keystone Neotropical timber forest tree.</title>
        <authorList>
            <person name="Silva-Junior O.B."/>
            <person name="Grattapaglia D."/>
            <person name="Novaes E."/>
            <person name="Collevatti R.G."/>
        </authorList>
    </citation>
    <scope>NUCLEOTIDE SEQUENCE [LARGE SCALE GENOMIC DNA]</scope>
    <source>
        <strain evidence="2">cv. UFG-1</strain>
    </source>
</reference>
<dbReference type="EMBL" id="NKXS01002598">
    <property type="protein sequence ID" value="PIN12881.1"/>
    <property type="molecule type" value="Genomic_DNA"/>
</dbReference>
<dbReference type="Proteomes" id="UP000231279">
    <property type="component" value="Unassembled WGS sequence"/>
</dbReference>
<evidence type="ECO:0000313" key="1">
    <source>
        <dbReference type="EMBL" id="PIN12881.1"/>
    </source>
</evidence>
<sequence>MTSMEMIIVKDVKAGDEVFNTYGSLGNAALLHRYGFTEPDNPFDILNIDLDIVVQWSLSLFSCCHSRRRLSLWRKLDYSGCVSQDSEYFEISFHGEPQVELLVLLCIMLLLEDEFHELELSLSATGEVKETLRLCLLGKESSLSTKDSRQRTKLLLTESVRRALCSLADARESLYGPNSLEDDIRSFNECCRATDPKLYYSLILRIRWNVGNCEGDLNEETIGEGMSFTVPVATSLVFACVLTWTLHTCRCILFLTGEFVSEFHNGWLRNKEK</sequence>
<accession>A0A2G9H5T8</accession>
<dbReference type="InterPro" id="IPR050600">
    <property type="entry name" value="SETD3_SETD6_MTase"/>
</dbReference>
<dbReference type="AlphaFoldDB" id="A0A2G9H5T8"/>